<evidence type="ECO:0000313" key="2">
    <source>
        <dbReference type="Proteomes" id="UP000295668"/>
    </source>
</evidence>
<dbReference type="AlphaFoldDB" id="A0A4R5MN55"/>
<protein>
    <submittedName>
        <fullName evidence="1">Uncharacterized protein</fullName>
    </submittedName>
</protein>
<dbReference type="RefSeq" id="WP_133261312.1">
    <property type="nucleotide sequence ID" value="NZ_SJCY01000002.1"/>
</dbReference>
<dbReference type="Proteomes" id="UP000295668">
    <property type="component" value="Unassembled WGS sequence"/>
</dbReference>
<evidence type="ECO:0000313" key="1">
    <source>
        <dbReference type="EMBL" id="TDG37220.1"/>
    </source>
</evidence>
<dbReference type="OrthoDB" id="345849at2"/>
<accession>A0A4R5MN55</accession>
<keyword evidence="2" id="KW-1185">Reference proteome</keyword>
<proteinExistence type="predicted"/>
<name>A0A4R5MN55_9SPHI</name>
<gene>
    <name evidence="1" type="ORF">EZJ43_03620</name>
</gene>
<organism evidence="1 2">
    <name type="scientific">Pedobacter changchengzhani</name>
    <dbReference type="NCBI Taxonomy" id="2529274"/>
    <lineage>
        <taxon>Bacteria</taxon>
        <taxon>Pseudomonadati</taxon>
        <taxon>Bacteroidota</taxon>
        <taxon>Sphingobacteriia</taxon>
        <taxon>Sphingobacteriales</taxon>
        <taxon>Sphingobacteriaceae</taxon>
        <taxon>Pedobacter</taxon>
    </lineage>
</organism>
<sequence length="212" mass="25802">MLRIHDPEYKETRLIKLGVQHLDKKFLQFADWINATYNVQILNIYVDVLNEDYTRVQLIFDQRSTLNQFFTKDRFTISHYKKNKIIKKYEELFKPSFSSILLLIYAFEPLAREEANTKIPLKKIEAFKEKYKDLLWEIARYGEHVTFFFYTATQMKQQSKSGLTKLFKQEYFNILKPLDQFNYFTIDNFNSVFDSKENFDKKYNGNWRVYYN</sequence>
<dbReference type="EMBL" id="SJCY01000002">
    <property type="protein sequence ID" value="TDG37220.1"/>
    <property type="molecule type" value="Genomic_DNA"/>
</dbReference>
<reference evidence="1 2" key="1">
    <citation type="submission" date="2019-02" db="EMBL/GenBank/DDBJ databases">
        <title>Pedobacter sp. nov., a novel speices isolated from soil of pinguins habitat in Antarcitica.</title>
        <authorList>
            <person name="He R.-H."/>
        </authorList>
    </citation>
    <scope>NUCLEOTIDE SEQUENCE [LARGE SCALE GENOMIC DNA]</scope>
    <source>
        <strain evidence="1 2">E01020</strain>
    </source>
</reference>
<comment type="caution">
    <text evidence="1">The sequence shown here is derived from an EMBL/GenBank/DDBJ whole genome shotgun (WGS) entry which is preliminary data.</text>
</comment>